<sequence length="168" mass="18305">MIGKADLPSVTEGYPLRRVGRPDVAAAVTFLASSAADFITGVVLPFDGGLSIASPAAWLRPDLRARWLCHPGTGRYWLTCAVSWGECPVWDEASARLQLMDIGSRYLWARVLSALVMILICSANGPSMVTEPNGAGRQHLTATKSPVWLRNETQIESRILAQTSLQRQ</sequence>
<keyword evidence="2" id="KW-1185">Reference proteome</keyword>
<dbReference type="Pfam" id="PF13561">
    <property type="entry name" value="adh_short_C2"/>
    <property type="match status" value="1"/>
</dbReference>
<protein>
    <recommendedName>
        <fullName evidence="3">Enoyl-(Acyl carrier protein) reductase</fullName>
    </recommendedName>
</protein>
<organism evidence="1 2">
    <name type="scientific">Micromonospora coriariae</name>
    <dbReference type="NCBI Taxonomy" id="285665"/>
    <lineage>
        <taxon>Bacteria</taxon>
        <taxon>Bacillati</taxon>
        <taxon>Actinomycetota</taxon>
        <taxon>Actinomycetes</taxon>
        <taxon>Micromonosporales</taxon>
        <taxon>Micromonosporaceae</taxon>
        <taxon>Micromonospora</taxon>
    </lineage>
</organism>
<dbReference type="EMBL" id="LT607412">
    <property type="protein sequence ID" value="SCF17351.1"/>
    <property type="molecule type" value="Genomic_DNA"/>
</dbReference>
<dbReference type="InterPro" id="IPR002347">
    <property type="entry name" value="SDR_fam"/>
</dbReference>
<evidence type="ECO:0000313" key="1">
    <source>
        <dbReference type="EMBL" id="SCF17351.1"/>
    </source>
</evidence>
<dbReference type="RefSeq" id="WP_269458408.1">
    <property type="nucleotide sequence ID" value="NZ_LT607412.1"/>
</dbReference>
<dbReference type="Proteomes" id="UP000198243">
    <property type="component" value="Chromosome I"/>
</dbReference>
<name>A0A1C4YAJ1_9ACTN</name>
<evidence type="ECO:0000313" key="2">
    <source>
        <dbReference type="Proteomes" id="UP000198243"/>
    </source>
</evidence>
<dbReference type="Gene3D" id="3.40.50.720">
    <property type="entry name" value="NAD(P)-binding Rossmann-like Domain"/>
    <property type="match status" value="1"/>
</dbReference>
<dbReference type="InterPro" id="IPR036291">
    <property type="entry name" value="NAD(P)-bd_dom_sf"/>
</dbReference>
<evidence type="ECO:0008006" key="3">
    <source>
        <dbReference type="Google" id="ProtNLM"/>
    </source>
</evidence>
<reference evidence="2" key="1">
    <citation type="submission" date="2016-06" db="EMBL/GenBank/DDBJ databases">
        <authorList>
            <person name="Varghese N."/>
            <person name="Submissions Spin"/>
        </authorList>
    </citation>
    <scope>NUCLEOTIDE SEQUENCE [LARGE SCALE GENOMIC DNA]</scope>
    <source>
        <strain evidence="2">DSM 44875</strain>
    </source>
</reference>
<proteinExistence type="predicted"/>
<accession>A0A1C4YAJ1</accession>
<dbReference type="AlphaFoldDB" id="A0A1C4YAJ1"/>
<dbReference type="SUPFAM" id="SSF51735">
    <property type="entry name" value="NAD(P)-binding Rossmann-fold domains"/>
    <property type="match status" value="1"/>
</dbReference>
<gene>
    <name evidence="1" type="ORF">GA0070607_6454</name>
</gene>